<dbReference type="Proteomes" id="UP000239430">
    <property type="component" value="Unassembled WGS sequence"/>
</dbReference>
<evidence type="ECO:0000313" key="1">
    <source>
        <dbReference type="EMBL" id="PRR76357.1"/>
    </source>
</evidence>
<proteinExistence type="predicted"/>
<protein>
    <recommendedName>
        <fullName evidence="3">Uroporphyrinogen decarboxylase (URO-D) domain-containing protein</fullName>
    </recommendedName>
</protein>
<gene>
    <name evidence="1" type="ORF">MOST_05240</name>
</gene>
<dbReference type="AlphaFoldDB" id="A0A9X7J5Z6"/>
<sequence length="362" mass="42377">MLTAEQKLELHHAYWNKQELPRPLIGYQVGSQLISENFIPARKLLESPQQVTPEMIVVEEYYDDYQRMYEDSLKIEQEAFWAAVPFPGIPWIEAILGCPIYSTDGSFWAKPCYDDINQIELYLDQRNPWLEKLLEFTEKLVEFSQHRFPVGQPILRGPADLLGALLGQEKMVYAFYDHPETVKRLAQDATRVFIEVVKLIRERIPPFYDGYSFGWYPLWAPDKCLIFQEDLMALGSPAIYRQFFYECDRMISKAYTFTTIHVHPNSFFIVEDLIAIKDLKVIEINYDLGGPPIKEIIPLLLRILEKKCLILRGILKETDLEVIKKELPCRGLFLHIVVPDLHRGEELNKFINELYQIDEINT</sequence>
<evidence type="ECO:0000313" key="2">
    <source>
        <dbReference type="Proteomes" id="UP000239430"/>
    </source>
</evidence>
<comment type="caution">
    <text evidence="1">The sequence shown here is derived from an EMBL/GenBank/DDBJ whole genome shotgun (WGS) entry which is preliminary data.</text>
</comment>
<reference evidence="1 2" key="1">
    <citation type="submission" date="2018-03" db="EMBL/GenBank/DDBJ databases">
        <title>Genome sequence of Moorella stamsii DSM 26217.</title>
        <authorList>
            <person name="Poehlein A."/>
            <person name="Daniel R."/>
        </authorList>
    </citation>
    <scope>NUCLEOTIDE SEQUENCE [LARGE SCALE GENOMIC DNA]</scope>
    <source>
        <strain evidence="2">DSM 26217</strain>
    </source>
</reference>
<dbReference type="EMBL" id="PVXL01000021">
    <property type="protein sequence ID" value="PRR76357.1"/>
    <property type="molecule type" value="Genomic_DNA"/>
</dbReference>
<dbReference type="InterPro" id="IPR038071">
    <property type="entry name" value="UROD/MetE-like_sf"/>
</dbReference>
<dbReference type="SUPFAM" id="SSF51726">
    <property type="entry name" value="UROD/MetE-like"/>
    <property type="match status" value="1"/>
</dbReference>
<keyword evidence="2" id="KW-1185">Reference proteome</keyword>
<dbReference type="RefSeq" id="WP_054936287.1">
    <property type="nucleotide sequence ID" value="NZ_PVXL01000021.1"/>
</dbReference>
<organism evidence="1 2">
    <name type="scientific">Neomoorella stamsii</name>
    <dbReference type="NCBI Taxonomy" id="1266720"/>
    <lineage>
        <taxon>Bacteria</taxon>
        <taxon>Bacillati</taxon>
        <taxon>Bacillota</taxon>
        <taxon>Clostridia</taxon>
        <taxon>Neomoorellales</taxon>
        <taxon>Neomoorellaceae</taxon>
        <taxon>Neomoorella</taxon>
    </lineage>
</organism>
<name>A0A9X7J5Z6_9FIRM</name>
<dbReference type="Gene3D" id="3.20.20.210">
    <property type="match status" value="1"/>
</dbReference>
<accession>A0A9X7J5Z6</accession>
<evidence type="ECO:0008006" key="3">
    <source>
        <dbReference type="Google" id="ProtNLM"/>
    </source>
</evidence>